<sequence>MTTKASVFKNIDDTLKTVEIALKDLKNEIPERRIASIRNIITFGRSVTFAIQKLKKHVDGFDNWYKPKQQEMISNPLFKYFKDIRDEIIHEGKLNTNVSVNTTFFSPLFLQYMPKPPNHSSFFLGDQNGGSGWIVKNDDAEEEKYYITLNKDFVDVQLSLEGLPQDLPYEDTSILNLCTIYFDYLKNLVVEAKELFS</sequence>
<comment type="caution">
    <text evidence="1">The sequence shown here is derived from an EMBL/GenBank/DDBJ whole genome shotgun (WGS) entry which is preliminary data.</text>
</comment>
<organism evidence="1 2">
    <name type="scientific">Neobacillus niacini</name>
    <dbReference type="NCBI Taxonomy" id="86668"/>
    <lineage>
        <taxon>Bacteria</taxon>
        <taxon>Bacillati</taxon>
        <taxon>Bacillota</taxon>
        <taxon>Bacilli</taxon>
        <taxon>Bacillales</taxon>
        <taxon>Bacillaceae</taxon>
        <taxon>Neobacillus</taxon>
    </lineage>
</organism>
<protein>
    <submittedName>
        <fullName evidence="1">Uncharacterized protein</fullName>
    </submittedName>
</protein>
<evidence type="ECO:0000313" key="1">
    <source>
        <dbReference type="EMBL" id="NYE07276.1"/>
    </source>
</evidence>
<gene>
    <name evidence="1" type="ORF">F4694_004061</name>
</gene>
<dbReference type="AlphaFoldDB" id="A0A852THR9"/>
<proteinExistence type="predicted"/>
<reference evidence="2" key="2">
    <citation type="submission" date="2020-08" db="EMBL/GenBank/DDBJ databases">
        <title>The Agave Microbiome: Exploring the role of microbial communities in plant adaptations to desert environments.</title>
        <authorList>
            <person name="Partida-Martinez L.P."/>
        </authorList>
    </citation>
    <scope>NUCLEOTIDE SEQUENCE [LARGE SCALE GENOMIC DNA]</scope>
    <source>
        <strain evidence="2">AT2.8</strain>
    </source>
</reference>
<dbReference type="Proteomes" id="UP000548423">
    <property type="component" value="Unassembled WGS sequence"/>
</dbReference>
<dbReference type="EMBL" id="JACCBX010000008">
    <property type="protein sequence ID" value="NYE07276.1"/>
    <property type="molecule type" value="Genomic_DNA"/>
</dbReference>
<evidence type="ECO:0000313" key="2">
    <source>
        <dbReference type="Proteomes" id="UP000548423"/>
    </source>
</evidence>
<accession>A0A852THR9</accession>
<reference evidence="2" key="1">
    <citation type="submission" date="2020-07" db="EMBL/GenBank/DDBJ databases">
        <authorList>
            <person name="Partida-Martinez L."/>
            <person name="Huntemann M."/>
            <person name="Clum A."/>
            <person name="Wang J."/>
            <person name="Palaniappan K."/>
            <person name="Ritter S."/>
            <person name="Chen I.-M."/>
            <person name="Stamatis D."/>
            <person name="Reddy T."/>
            <person name="O'Malley R."/>
            <person name="Daum C."/>
            <person name="Shapiro N."/>
            <person name="Ivanova N."/>
            <person name="Kyrpides N."/>
            <person name="Woyke T."/>
        </authorList>
    </citation>
    <scope>NUCLEOTIDE SEQUENCE [LARGE SCALE GENOMIC DNA]</scope>
    <source>
        <strain evidence="2">AT2.8</strain>
    </source>
</reference>
<name>A0A852THR9_9BACI</name>